<comment type="caution">
    <text evidence="2">The sequence shown here is derived from an EMBL/GenBank/DDBJ whole genome shotgun (WGS) entry which is preliminary data.</text>
</comment>
<dbReference type="EMBL" id="QGKY02000164">
    <property type="protein sequence ID" value="KAF2593574.1"/>
    <property type="molecule type" value="Genomic_DNA"/>
</dbReference>
<gene>
    <name evidence="2" type="ORF">F2Q70_00043425</name>
</gene>
<feature type="compositionally biased region" description="Basic and acidic residues" evidence="1">
    <location>
        <begin position="73"/>
        <end position="87"/>
    </location>
</feature>
<protein>
    <submittedName>
        <fullName evidence="2">Uncharacterized protein</fullName>
    </submittedName>
</protein>
<proteinExistence type="predicted"/>
<evidence type="ECO:0000313" key="2">
    <source>
        <dbReference type="EMBL" id="KAF2593574.1"/>
    </source>
</evidence>
<sequence>MRASSPQEEAAEKNIYNNKERFRRKLRPKGVARMYPVLLDLLRGTHSLTYSERSRPGRLLDTPIRRSRGKSKQSREETKPVHSRDDQKLLRGALTRMSSPQNITDMCNQIFKDLEKDERQSTWPSSKVTDPRSCCSKQEQIIQELKTKPSKVTKETETEKEFSPFCSKSELVISSACDELTCFEPVQQSSLVSVSQVSEEKSVEEAKRVHHQKKNNRISLKGAKANTILISQRFGDGST</sequence>
<feature type="region of interest" description="Disordered" evidence="1">
    <location>
        <begin position="51"/>
        <end position="87"/>
    </location>
</feature>
<name>A0A8S9KFQ4_BRACR</name>
<organism evidence="2">
    <name type="scientific">Brassica cretica</name>
    <name type="common">Mustard</name>
    <dbReference type="NCBI Taxonomy" id="69181"/>
    <lineage>
        <taxon>Eukaryota</taxon>
        <taxon>Viridiplantae</taxon>
        <taxon>Streptophyta</taxon>
        <taxon>Embryophyta</taxon>
        <taxon>Tracheophyta</taxon>
        <taxon>Spermatophyta</taxon>
        <taxon>Magnoliopsida</taxon>
        <taxon>eudicotyledons</taxon>
        <taxon>Gunneridae</taxon>
        <taxon>Pentapetalae</taxon>
        <taxon>rosids</taxon>
        <taxon>malvids</taxon>
        <taxon>Brassicales</taxon>
        <taxon>Brassicaceae</taxon>
        <taxon>Brassiceae</taxon>
        <taxon>Brassica</taxon>
    </lineage>
</organism>
<reference evidence="2" key="1">
    <citation type="submission" date="2019-12" db="EMBL/GenBank/DDBJ databases">
        <title>Genome sequencing and annotation of Brassica cretica.</title>
        <authorList>
            <person name="Studholme D.J."/>
            <person name="Sarris P.F."/>
        </authorList>
    </citation>
    <scope>NUCLEOTIDE SEQUENCE</scope>
    <source>
        <strain evidence="2">PFS-102/07</strain>
        <tissue evidence="2">Leaf</tissue>
    </source>
</reference>
<accession>A0A8S9KFQ4</accession>
<evidence type="ECO:0000256" key="1">
    <source>
        <dbReference type="SAM" id="MobiDB-lite"/>
    </source>
</evidence>
<feature type="region of interest" description="Disordered" evidence="1">
    <location>
        <begin position="1"/>
        <end position="21"/>
    </location>
</feature>
<dbReference type="AlphaFoldDB" id="A0A8S9KFQ4"/>